<feature type="domain" description="Pyridoxamine 5'-phosphate oxidase N-terminal" evidence="3">
    <location>
        <begin position="34"/>
        <end position="150"/>
    </location>
</feature>
<evidence type="ECO:0000313" key="4">
    <source>
        <dbReference type="EMBL" id="PRX20883.1"/>
    </source>
</evidence>
<dbReference type="GO" id="GO:0016627">
    <property type="term" value="F:oxidoreductase activity, acting on the CH-CH group of donors"/>
    <property type="evidence" value="ECO:0007669"/>
    <property type="project" value="TreeGrafter"/>
</dbReference>
<protein>
    <submittedName>
        <fullName evidence="4">PPOX class probable F420-dependent enzyme</fullName>
    </submittedName>
</protein>
<dbReference type="OrthoDB" id="4551790at2"/>
<dbReference type="NCBIfam" id="TIGR03618">
    <property type="entry name" value="Rv1155_F420"/>
    <property type="match status" value="1"/>
</dbReference>
<dbReference type="GO" id="GO:0070967">
    <property type="term" value="F:coenzyme F420 binding"/>
    <property type="evidence" value="ECO:0007669"/>
    <property type="project" value="TreeGrafter"/>
</dbReference>
<feature type="region of interest" description="Disordered" evidence="2">
    <location>
        <begin position="1"/>
        <end position="26"/>
    </location>
</feature>
<gene>
    <name evidence="4" type="ORF">CLV67_107160</name>
</gene>
<dbReference type="AlphaFoldDB" id="A0A2T0KCS4"/>
<reference evidence="4 5" key="1">
    <citation type="submission" date="2018-03" db="EMBL/GenBank/DDBJ databases">
        <title>Genomic Encyclopedia of Archaeal and Bacterial Type Strains, Phase II (KMG-II): from individual species to whole genera.</title>
        <authorList>
            <person name="Goeker M."/>
        </authorList>
    </citation>
    <scope>NUCLEOTIDE SEQUENCE [LARGE SCALE GENOMIC DNA]</scope>
    <source>
        <strain evidence="4 5">DSM 43146</strain>
    </source>
</reference>
<evidence type="ECO:0000256" key="2">
    <source>
        <dbReference type="SAM" id="MobiDB-lite"/>
    </source>
</evidence>
<dbReference type="SUPFAM" id="SSF50475">
    <property type="entry name" value="FMN-binding split barrel"/>
    <property type="match status" value="1"/>
</dbReference>
<dbReference type="PANTHER" id="PTHR35176">
    <property type="entry name" value="HEME OXYGENASE HI_0854-RELATED"/>
    <property type="match status" value="1"/>
</dbReference>
<dbReference type="Proteomes" id="UP000239415">
    <property type="component" value="Unassembled WGS sequence"/>
</dbReference>
<keyword evidence="5" id="KW-1185">Reference proteome</keyword>
<dbReference type="GO" id="GO:0005829">
    <property type="term" value="C:cytosol"/>
    <property type="evidence" value="ECO:0007669"/>
    <property type="project" value="TreeGrafter"/>
</dbReference>
<dbReference type="Gene3D" id="2.30.110.10">
    <property type="entry name" value="Electron Transport, Fmn-binding Protein, Chain A"/>
    <property type="match status" value="1"/>
</dbReference>
<name>A0A2T0KCS4_9ACTN</name>
<dbReference type="PANTHER" id="PTHR35176:SF1">
    <property type="entry name" value="F420H(2)-DEPENDENT BILIVERDIN REDUCTASE"/>
    <property type="match status" value="1"/>
</dbReference>
<sequence length="161" mass="17739">MRHWSRRSAAANSRPNRPTERLRDLSGTIPIDSPALAEFWTERHLCTLTTLRADGSPHVVAVGATLDPVAGVARVITSNASTKVRNVLRGRRRVAICQVDGPRWSTIEGLAVIRDDPSSVADAEQRYAARYRQPRPNPARVVIEVEITRILGSATLLRSAE</sequence>
<organism evidence="4 5">
    <name type="scientific">Actinoplanes italicus</name>
    <dbReference type="NCBI Taxonomy" id="113567"/>
    <lineage>
        <taxon>Bacteria</taxon>
        <taxon>Bacillati</taxon>
        <taxon>Actinomycetota</taxon>
        <taxon>Actinomycetes</taxon>
        <taxon>Micromonosporales</taxon>
        <taxon>Micromonosporaceae</taxon>
        <taxon>Actinoplanes</taxon>
    </lineage>
</organism>
<proteinExistence type="predicted"/>
<accession>A0A2T0KCS4</accession>
<dbReference type="InterPro" id="IPR052019">
    <property type="entry name" value="F420H2_bilvrd_red/Heme_oxyg"/>
</dbReference>
<evidence type="ECO:0000256" key="1">
    <source>
        <dbReference type="ARBA" id="ARBA00023002"/>
    </source>
</evidence>
<evidence type="ECO:0000313" key="5">
    <source>
        <dbReference type="Proteomes" id="UP000239415"/>
    </source>
</evidence>
<dbReference type="InterPro" id="IPR012349">
    <property type="entry name" value="Split_barrel_FMN-bd"/>
</dbReference>
<dbReference type="InterPro" id="IPR019920">
    <property type="entry name" value="F420-binding_dom_put"/>
</dbReference>
<comment type="caution">
    <text evidence="4">The sequence shown here is derived from an EMBL/GenBank/DDBJ whole genome shotgun (WGS) entry which is preliminary data.</text>
</comment>
<dbReference type="EMBL" id="PVMZ01000007">
    <property type="protein sequence ID" value="PRX20883.1"/>
    <property type="molecule type" value="Genomic_DNA"/>
</dbReference>
<dbReference type="InterPro" id="IPR011576">
    <property type="entry name" value="Pyridox_Oxase_N"/>
</dbReference>
<evidence type="ECO:0000259" key="3">
    <source>
        <dbReference type="Pfam" id="PF01243"/>
    </source>
</evidence>
<feature type="compositionally biased region" description="Low complexity" evidence="2">
    <location>
        <begin position="7"/>
        <end position="16"/>
    </location>
</feature>
<dbReference type="Pfam" id="PF01243">
    <property type="entry name" value="PNPOx_N"/>
    <property type="match status" value="1"/>
</dbReference>
<keyword evidence="1" id="KW-0560">Oxidoreductase</keyword>